<reference evidence="2 3" key="1">
    <citation type="submission" date="2018-03" db="EMBL/GenBank/DDBJ databases">
        <title>Genomic Encyclopedia of Type Strains, Phase III (KMG-III): the genomes of soil and plant-associated and newly described type strains.</title>
        <authorList>
            <person name="Whitman W."/>
        </authorList>
    </citation>
    <scope>NUCLEOTIDE SEQUENCE [LARGE SCALE GENOMIC DNA]</scope>
    <source>
        <strain evidence="2 3">CGMCC 4.7125</strain>
    </source>
</reference>
<proteinExistence type="predicted"/>
<evidence type="ECO:0000313" key="3">
    <source>
        <dbReference type="Proteomes" id="UP000238362"/>
    </source>
</evidence>
<dbReference type="RefSeq" id="WP_106176538.1">
    <property type="nucleotide sequence ID" value="NZ_PVNH01000001.1"/>
</dbReference>
<dbReference type="AlphaFoldDB" id="A0A2T0M2S1"/>
<evidence type="ECO:0000256" key="1">
    <source>
        <dbReference type="SAM" id="MobiDB-lite"/>
    </source>
</evidence>
<evidence type="ECO:0000313" key="2">
    <source>
        <dbReference type="EMBL" id="PRX51009.1"/>
    </source>
</evidence>
<protein>
    <submittedName>
        <fullName evidence="2">Uncharacterized protein</fullName>
    </submittedName>
</protein>
<organism evidence="2 3">
    <name type="scientific">Prauserella shujinwangii</name>
    <dbReference type="NCBI Taxonomy" id="1453103"/>
    <lineage>
        <taxon>Bacteria</taxon>
        <taxon>Bacillati</taxon>
        <taxon>Actinomycetota</taxon>
        <taxon>Actinomycetes</taxon>
        <taxon>Pseudonocardiales</taxon>
        <taxon>Pseudonocardiaceae</taxon>
        <taxon>Prauserella</taxon>
    </lineage>
</organism>
<comment type="caution">
    <text evidence="2">The sequence shown here is derived from an EMBL/GenBank/DDBJ whole genome shotgun (WGS) entry which is preliminary data.</text>
</comment>
<feature type="region of interest" description="Disordered" evidence="1">
    <location>
        <begin position="1"/>
        <end position="33"/>
    </location>
</feature>
<name>A0A2T0M2S1_9PSEU</name>
<keyword evidence="3" id="KW-1185">Reference proteome</keyword>
<dbReference type="Proteomes" id="UP000238362">
    <property type="component" value="Unassembled WGS sequence"/>
</dbReference>
<dbReference type="EMBL" id="PVNH01000001">
    <property type="protein sequence ID" value="PRX51009.1"/>
    <property type="molecule type" value="Genomic_DNA"/>
</dbReference>
<sequence length="84" mass="9420">MSQHDEPVEIRRAAPGPRPEDWRHGERDPLAAEGFPERMAELARRAEQELREGRATSAIDVLDGMGAEIESWRRAAAESANQLD</sequence>
<accession>A0A2T0M2S1</accession>
<gene>
    <name evidence="2" type="ORF">B0I33_101161</name>
</gene>